<reference evidence="3" key="1">
    <citation type="journal article" date="2019" name="Int. J. Syst. Evol. Microbiol.">
        <title>The Global Catalogue of Microorganisms (GCM) 10K type strain sequencing project: providing services to taxonomists for standard genome sequencing and annotation.</title>
        <authorList>
            <consortium name="The Broad Institute Genomics Platform"/>
            <consortium name="The Broad Institute Genome Sequencing Center for Infectious Disease"/>
            <person name="Wu L."/>
            <person name="Ma J."/>
        </authorList>
    </citation>
    <scope>NUCLEOTIDE SEQUENCE [LARGE SCALE GENOMIC DNA]</scope>
    <source>
        <strain evidence="3">CCUG 62953</strain>
    </source>
</reference>
<evidence type="ECO:0000313" key="3">
    <source>
        <dbReference type="Proteomes" id="UP001597135"/>
    </source>
</evidence>
<comment type="caution">
    <text evidence="2">The sequence shown here is derived from an EMBL/GenBank/DDBJ whole genome shotgun (WGS) entry which is preliminary data.</text>
</comment>
<feature type="region of interest" description="Disordered" evidence="1">
    <location>
        <begin position="231"/>
        <end position="278"/>
    </location>
</feature>
<dbReference type="Proteomes" id="UP001597135">
    <property type="component" value="Unassembled WGS sequence"/>
</dbReference>
<evidence type="ECO:0000256" key="1">
    <source>
        <dbReference type="SAM" id="MobiDB-lite"/>
    </source>
</evidence>
<feature type="compositionally biased region" description="Low complexity" evidence="1">
    <location>
        <begin position="134"/>
        <end position="153"/>
    </location>
</feature>
<feature type="compositionally biased region" description="Low complexity" evidence="1">
    <location>
        <begin position="245"/>
        <end position="254"/>
    </location>
</feature>
<dbReference type="EMBL" id="JBHTMU010000008">
    <property type="protein sequence ID" value="MFD1342147.1"/>
    <property type="molecule type" value="Genomic_DNA"/>
</dbReference>
<gene>
    <name evidence="2" type="ORF">ACFQ4E_06935</name>
</gene>
<feature type="compositionally biased region" description="Gly residues" evidence="1">
    <location>
        <begin position="234"/>
        <end position="244"/>
    </location>
</feature>
<proteinExistence type="predicted"/>
<feature type="compositionally biased region" description="Gly residues" evidence="1">
    <location>
        <begin position="255"/>
        <end position="269"/>
    </location>
</feature>
<feature type="region of interest" description="Disordered" evidence="1">
    <location>
        <begin position="121"/>
        <end position="168"/>
    </location>
</feature>
<accession>A0ABW3ZG59</accession>
<name>A0ABW3ZG59_9RHOB</name>
<sequence length="350" mass="33424">MDQKLVGTGLVALLVGFAAGWIGAPDAPTLSQIGNRLSEELTPTSEATSALSDRLGALEEQLSGLSEQVAAASEPDGSAAAISALTEEIAALSSQVQSAMSASAESQTGVADALGTLGDQLSQIAQGGGGGASSSGSDSEAEAPAESASASMDNGGGNSGGGEGTRAGSTVSFADGAIRVFVSRVDSEGGSARLAIDGALVTLAAGESHEIEVEGEPCSVTLDGVSGNSAQISGGCGDSGGSGEISGEAASIEGGSSGEGSSAEGGSGEGSSDEGGSALRMGETAILGEGAARVFLSGMSEENGTARIAVNGVIVETLESGASLEVPGTDGCSVTLDSVSAEGASVSYGC</sequence>
<organism evidence="2 3">
    <name type="scientific">Litorisediminicola beolgyonensis</name>
    <dbReference type="NCBI Taxonomy" id="1173614"/>
    <lineage>
        <taxon>Bacteria</taxon>
        <taxon>Pseudomonadati</taxon>
        <taxon>Pseudomonadota</taxon>
        <taxon>Alphaproteobacteria</taxon>
        <taxon>Rhodobacterales</taxon>
        <taxon>Paracoccaceae</taxon>
        <taxon>Litorisediminicola</taxon>
    </lineage>
</organism>
<evidence type="ECO:0000313" key="2">
    <source>
        <dbReference type="EMBL" id="MFD1342147.1"/>
    </source>
</evidence>
<keyword evidence="3" id="KW-1185">Reference proteome</keyword>
<dbReference type="RefSeq" id="WP_386802205.1">
    <property type="nucleotide sequence ID" value="NZ_JBHTMU010000008.1"/>
</dbReference>
<feature type="compositionally biased region" description="Gly residues" evidence="1">
    <location>
        <begin position="154"/>
        <end position="165"/>
    </location>
</feature>
<protein>
    <submittedName>
        <fullName evidence="2">Uncharacterized protein</fullName>
    </submittedName>
</protein>